<protein>
    <submittedName>
        <fullName evidence="1">Uncharacterized protein</fullName>
    </submittedName>
</protein>
<keyword evidence="2" id="KW-1185">Reference proteome</keyword>
<dbReference type="Proteomes" id="UP001046870">
    <property type="component" value="Chromosome 16"/>
</dbReference>
<evidence type="ECO:0000313" key="2">
    <source>
        <dbReference type="Proteomes" id="UP001046870"/>
    </source>
</evidence>
<dbReference type="AlphaFoldDB" id="A0A9D3T1F6"/>
<dbReference type="EMBL" id="JAFDVH010000016">
    <property type="protein sequence ID" value="KAG7462630.1"/>
    <property type="molecule type" value="Genomic_DNA"/>
</dbReference>
<gene>
    <name evidence="1" type="ORF">MATL_G00186750</name>
</gene>
<organism evidence="1 2">
    <name type="scientific">Megalops atlanticus</name>
    <name type="common">Tarpon</name>
    <name type="synonym">Clupea gigantea</name>
    <dbReference type="NCBI Taxonomy" id="7932"/>
    <lineage>
        <taxon>Eukaryota</taxon>
        <taxon>Metazoa</taxon>
        <taxon>Chordata</taxon>
        <taxon>Craniata</taxon>
        <taxon>Vertebrata</taxon>
        <taxon>Euteleostomi</taxon>
        <taxon>Actinopterygii</taxon>
        <taxon>Neopterygii</taxon>
        <taxon>Teleostei</taxon>
        <taxon>Elopiformes</taxon>
        <taxon>Megalopidae</taxon>
        <taxon>Megalops</taxon>
    </lineage>
</organism>
<sequence>MASTFCCWVGDAFPFLSAGTPFLSVGTPFLSRPSFFRSQELRASLPQLSSQTQSEKLEQGSLALHTCSTWTGRACSSQASVAAGVGATGEAGGLCFRHLRLPRFSISTAVVRVAQHEPQSELGSQSLEEKPSRKGRNTCFHLSASERPLSGASPFSPVAGRGVTSQSLTSASSSPCSSSSSMARLNSDSSIFSMEKVELVLAVLMVRSLAGAFSFTSHASRSFSWPQALWKSNGTRGRVAFSGRKTEAPHIYKDANVDLIHESFKYSSL</sequence>
<reference evidence="1" key="1">
    <citation type="submission" date="2021-01" db="EMBL/GenBank/DDBJ databases">
        <authorList>
            <person name="Zahm M."/>
            <person name="Roques C."/>
            <person name="Cabau C."/>
            <person name="Klopp C."/>
            <person name="Donnadieu C."/>
            <person name="Jouanno E."/>
            <person name="Lampietro C."/>
            <person name="Louis A."/>
            <person name="Herpin A."/>
            <person name="Echchiki A."/>
            <person name="Berthelot C."/>
            <person name="Parey E."/>
            <person name="Roest-Crollius H."/>
            <person name="Braasch I."/>
            <person name="Postlethwait J."/>
            <person name="Bobe J."/>
            <person name="Montfort J."/>
            <person name="Bouchez O."/>
            <person name="Begum T."/>
            <person name="Mejri S."/>
            <person name="Adams A."/>
            <person name="Chen W.-J."/>
            <person name="Guiguen Y."/>
        </authorList>
    </citation>
    <scope>NUCLEOTIDE SEQUENCE</scope>
    <source>
        <strain evidence="1">YG-15Mar2019-1</strain>
        <tissue evidence="1">Brain</tissue>
    </source>
</reference>
<proteinExistence type="predicted"/>
<comment type="caution">
    <text evidence="1">The sequence shown here is derived from an EMBL/GenBank/DDBJ whole genome shotgun (WGS) entry which is preliminary data.</text>
</comment>
<name>A0A9D3T1F6_MEGAT</name>
<accession>A0A9D3T1F6</accession>
<evidence type="ECO:0000313" key="1">
    <source>
        <dbReference type="EMBL" id="KAG7462630.1"/>
    </source>
</evidence>